<proteinExistence type="predicted"/>
<sequence length="507" mass="55172">MTEIAQSGQTLSVDTDTHPYFRVYSAGNFGEVAPERLSPMSWSLVGDPMERGTRALAQRLWGRPAWAEGAHYVFVGYFGCRPYHNLAAYSHLSRSIPGLQAKDVTDAYFEGIDAPPEITALRPSKARQVAGATKLLNELRLIGPRLRELEEKVAELEWGLRAATTNDSQIALFGVLKNALPVLKEAWQLHILTTSGCVPMRVVQRRAYSKLVRHGDEVAHWLTRPRELVWDRLHTAASTMDPFGPGDFLDSSFYEVADSSDPWQDYAVRHKRAAAKNSENTVSLVDPAEAVAGMLTPWRRHAVQALAVAVGEVMAGREHSKSLAMRTLHVYRRLLPALAESLGAGAELWPYLTISEFEELATRPGLVQRALPRVEACRQALTVPMPEHLDLTSDDGEFRPWQSRTVQAQRGVAPGIGVGTAMTPDGDLPDEAVIIVCSSADADIAPLLPFAAGVLSERGSELSHIAILAREYGVPCVVGYPGAAALPPGTAVSINGSTGEVTILEHS</sequence>
<dbReference type="SUPFAM" id="SSF52009">
    <property type="entry name" value="Phosphohistidine domain"/>
    <property type="match status" value="1"/>
</dbReference>
<gene>
    <name evidence="2" type="ORF">AOZ06_18095</name>
</gene>
<dbReference type="RefSeq" id="WP_054290482.1">
    <property type="nucleotide sequence ID" value="NZ_CP012752.1"/>
</dbReference>
<dbReference type="PANTHER" id="PTHR43615">
    <property type="entry name" value="PHOSPHOENOLPYRUVATE SYNTHASE-RELATED"/>
    <property type="match status" value="1"/>
</dbReference>
<dbReference type="InterPro" id="IPR051549">
    <property type="entry name" value="PEP_Utilizing_Enz"/>
</dbReference>
<feature type="domain" description="PEP-utilising enzyme mobile" evidence="1">
    <location>
        <begin position="431"/>
        <end position="499"/>
    </location>
</feature>
<dbReference type="OrthoDB" id="9765468at2"/>
<dbReference type="Gene3D" id="3.50.30.10">
    <property type="entry name" value="Phosphohistidine domain"/>
    <property type="match status" value="1"/>
</dbReference>
<keyword evidence="3" id="KW-1185">Reference proteome</keyword>
<dbReference type="KEGG" id="kphy:AOZ06_18095"/>
<name>A0A0N7F3G6_9PSEU</name>
<reference evidence="2 3" key="1">
    <citation type="submission" date="2015-07" db="EMBL/GenBank/DDBJ databases">
        <title>Genome sequencing of Kibdelosporangium phytohabitans.</title>
        <authorList>
            <person name="Qin S."/>
            <person name="Xing K."/>
        </authorList>
    </citation>
    <scope>NUCLEOTIDE SEQUENCE [LARGE SCALE GENOMIC DNA]</scope>
    <source>
        <strain evidence="2 3">KLBMP1111</strain>
    </source>
</reference>
<dbReference type="PANTHER" id="PTHR43615:SF1">
    <property type="entry name" value="PPDK_N DOMAIN-CONTAINING PROTEIN"/>
    <property type="match status" value="1"/>
</dbReference>
<dbReference type="EMBL" id="CP012752">
    <property type="protein sequence ID" value="ALG08575.1"/>
    <property type="molecule type" value="Genomic_DNA"/>
</dbReference>
<accession>A0A0N7F3G6</accession>
<dbReference type="InterPro" id="IPR036637">
    <property type="entry name" value="Phosphohistidine_dom_sf"/>
</dbReference>
<evidence type="ECO:0000259" key="1">
    <source>
        <dbReference type="Pfam" id="PF00391"/>
    </source>
</evidence>
<dbReference type="InterPro" id="IPR008279">
    <property type="entry name" value="PEP-util_enz_mobile_dom"/>
</dbReference>
<protein>
    <recommendedName>
        <fullName evidence="1">PEP-utilising enzyme mobile domain-containing protein</fullName>
    </recommendedName>
</protein>
<dbReference type="Pfam" id="PF00391">
    <property type="entry name" value="PEP-utilizers"/>
    <property type="match status" value="1"/>
</dbReference>
<evidence type="ECO:0000313" key="3">
    <source>
        <dbReference type="Proteomes" id="UP000063699"/>
    </source>
</evidence>
<dbReference type="AlphaFoldDB" id="A0A0N7F3G6"/>
<dbReference type="STRING" id="860235.AOZ06_18095"/>
<dbReference type="GO" id="GO:0016772">
    <property type="term" value="F:transferase activity, transferring phosphorus-containing groups"/>
    <property type="evidence" value="ECO:0007669"/>
    <property type="project" value="InterPro"/>
</dbReference>
<dbReference type="Proteomes" id="UP000063699">
    <property type="component" value="Chromosome"/>
</dbReference>
<evidence type="ECO:0000313" key="2">
    <source>
        <dbReference type="EMBL" id="ALG08575.1"/>
    </source>
</evidence>
<organism evidence="2 3">
    <name type="scientific">Kibdelosporangium phytohabitans</name>
    <dbReference type="NCBI Taxonomy" id="860235"/>
    <lineage>
        <taxon>Bacteria</taxon>
        <taxon>Bacillati</taxon>
        <taxon>Actinomycetota</taxon>
        <taxon>Actinomycetes</taxon>
        <taxon>Pseudonocardiales</taxon>
        <taxon>Pseudonocardiaceae</taxon>
        <taxon>Kibdelosporangium</taxon>
    </lineage>
</organism>